<dbReference type="Proteomes" id="UP001465976">
    <property type="component" value="Unassembled WGS sequence"/>
</dbReference>
<name>A0ABR3FBT4_9AGAR</name>
<keyword evidence="3" id="KW-1185">Reference proteome</keyword>
<feature type="region of interest" description="Disordered" evidence="1">
    <location>
        <begin position="127"/>
        <end position="147"/>
    </location>
</feature>
<gene>
    <name evidence="2" type="ORF">V5O48_009444</name>
</gene>
<feature type="compositionally biased region" description="Polar residues" evidence="1">
    <location>
        <begin position="129"/>
        <end position="138"/>
    </location>
</feature>
<organism evidence="2 3">
    <name type="scientific">Marasmius crinis-equi</name>
    <dbReference type="NCBI Taxonomy" id="585013"/>
    <lineage>
        <taxon>Eukaryota</taxon>
        <taxon>Fungi</taxon>
        <taxon>Dikarya</taxon>
        <taxon>Basidiomycota</taxon>
        <taxon>Agaricomycotina</taxon>
        <taxon>Agaricomycetes</taxon>
        <taxon>Agaricomycetidae</taxon>
        <taxon>Agaricales</taxon>
        <taxon>Marasmiineae</taxon>
        <taxon>Marasmiaceae</taxon>
        <taxon>Marasmius</taxon>
    </lineage>
</organism>
<accession>A0ABR3FBT4</accession>
<comment type="caution">
    <text evidence="2">The sequence shown here is derived from an EMBL/GenBank/DDBJ whole genome shotgun (WGS) entry which is preliminary data.</text>
</comment>
<sequence>MNTAIFPSYLKGELSQSKAKRRRRKRHPPVYLFIPPFSTSTFWSFDPNGQVPILKDLCRYLGLPVRLQLISWEYSWEAPTFQRLHDYQVARGFDPATTDFAQHLGYPIFDVVDQPLPSRFEELDESETIETSLSNTHQNEARTESSPEPVDFSLGILFGNTQALDEPLPLDLSDISAKNLVASARADITETEDGVTVNTRTNIWSRLIPGFSWAAMEDSDIHSSVF</sequence>
<reference evidence="2 3" key="1">
    <citation type="submission" date="2024-02" db="EMBL/GenBank/DDBJ databases">
        <title>A draft genome for the cacao thread blight pathogen Marasmius crinis-equi.</title>
        <authorList>
            <person name="Cohen S.P."/>
            <person name="Baruah I.K."/>
            <person name="Amoako-Attah I."/>
            <person name="Bukari Y."/>
            <person name="Meinhardt L.W."/>
            <person name="Bailey B.A."/>
        </authorList>
    </citation>
    <scope>NUCLEOTIDE SEQUENCE [LARGE SCALE GENOMIC DNA]</scope>
    <source>
        <strain evidence="2 3">GH-76</strain>
    </source>
</reference>
<protein>
    <submittedName>
        <fullName evidence="2">Uncharacterized protein</fullName>
    </submittedName>
</protein>
<evidence type="ECO:0000313" key="3">
    <source>
        <dbReference type="Proteomes" id="UP001465976"/>
    </source>
</evidence>
<evidence type="ECO:0000256" key="1">
    <source>
        <dbReference type="SAM" id="MobiDB-lite"/>
    </source>
</evidence>
<dbReference type="EMBL" id="JBAHYK010000620">
    <property type="protein sequence ID" value="KAL0572518.1"/>
    <property type="molecule type" value="Genomic_DNA"/>
</dbReference>
<evidence type="ECO:0000313" key="2">
    <source>
        <dbReference type="EMBL" id="KAL0572518.1"/>
    </source>
</evidence>
<proteinExistence type="predicted"/>